<dbReference type="GO" id="GO:0004519">
    <property type="term" value="F:endonuclease activity"/>
    <property type="evidence" value="ECO:0007669"/>
    <property type="project" value="InterPro"/>
</dbReference>
<evidence type="ECO:0000313" key="2">
    <source>
        <dbReference type="EMBL" id="PIR06907.1"/>
    </source>
</evidence>
<protein>
    <recommendedName>
        <fullName evidence="1">Homing endonuclease LAGLIDADG domain-containing protein</fullName>
    </recommendedName>
</protein>
<gene>
    <name evidence="2" type="ORF">COV54_01960</name>
</gene>
<proteinExistence type="predicted"/>
<comment type="caution">
    <text evidence="2">The sequence shown here is derived from an EMBL/GenBank/DDBJ whole genome shotgun (WGS) entry which is preliminary data.</text>
</comment>
<dbReference type="Gene3D" id="3.10.28.10">
    <property type="entry name" value="Homing endonucleases"/>
    <property type="match status" value="1"/>
</dbReference>
<feature type="domain" description="Homing endonuclease LAGLIDADG" evidence="1">
    <location>
        <begin position="32"/>
        <end position="141"/>
    </location>
</feature>
<dbReference type="InterPro" id="IPR004860">
    <property type="entry name" value="LAGLIDADG_dom"/>
</dbReference>
<dbReference type="AlphaFoldDB" id="A0A2H0NDE9"/>
<name>A0A2H0NDE9_9BACT</name>
<dbReference type="SUPFAM" id="SSF55608">
    <property type="entry name" value="Homing endonucleases"/>
    <property type="match status" value="1"/>
</dbReference>
<accession>A0A2H0NDE9</accession>
<dbReference type="EMBL" id="PCWR01000046">
    <property type="protein sequence ID" value="PIR06907.1"/>
    <property type="molecule type" value="Genomic_DNA"/>
</dbReference>
<dbReference type="PANTHER" id="PTHR36181">
    <property type="entry name" value="INTRON-ENCODED ENDONUCLEASE AI3-RELATED"/>
    <property type="match status" value="1"/>
</dbReference>
<evidence type="ECO:0000259" key="1">
    <source>
        <dbReference type="Pfam" id="PF00961"/>
    </source>
</evidence>
<dbReference type="InterPro" id="IPR051289">
    <property type="entry name" value="LAGLIDADG_Endonuclease"/>
</dbReference>
<dbReference type="InterPro" id="IPR027434">
    <property type="entry name" value="Homing_endonucl"/>
</dbReference>
<dbReference type="PANTHER" id="PTHR36181:SF2">
    <property type="entry name" value="INTRON-ENCODED ENDONUCLEASE AI3-RELATED"/>
    <property type="match status" value="1"/>
</dbReference>
<dbReference type="Pfam" id="PF00961">
    <property type="entry name" value="LAGLIDADG_1"/>
    <property type="match status" value="1"/>
</dbReference>
<sequence>MFFVKELIVFRLTLLYDWQYNLSIEKLPGDYIAGFVDGEGCFALKFRRDVRHERGKRSGIKPVYFYWDIEFVIMLRGDDKEILEKIKNTLSCGNLSKNKRGMVRYAVTNINDLSDKIVPFFEKYKLHAKKRFNFELWKEAVEIFGRNQRMILNRKRGERGFHKTNWKPEDLNRLKIIHDEMRRYKSGGRDWKWL</sequence>
<reference evidence="2 3" key="1">
    <citation type="submission" date="2017-09" db="EMBL/GenBank/DDBJ databases">
        <title>Depth-based differentiation of microbial function through sediment-hosted aquifers and enrichment of novel symbionts in the deep terrestrial subsurface.</title>
        <authorList>
            <person name="Probst A.J."/>
            <person name="Ladd B."/>
            <person name="Jarett J.K."/>
            <person name="Geller-Mcgrath D.E."/>
            <person name="Sieber C.M."/>
            <person name="Emerson J.B."/>
            <person name="Anantharaman K."/>
            <person name="Thomas B.C."/>
            <person name="Malmstrom R."/>
            <person name="Stieglmeier M."/>
            <person name="Klingl A."/>
            <person name="Woyke T."/>
            <person name="Ryan C.M."/>
            <person name="Banfield J.F."/>
        </authorList>
    </citation>
    <scope>NUCLEOTIDE SEQUENCE [LARGE SCALE GENOMIC DNA]</scope>
    <source>
        <strain evidence="2">CG11_big_fil_rev_8_21_14_0_20_38_23</strain>
    </source>
</reference>
<dbReference type="Proteomes" id="UP000228867">
    <property type="component" value="Unassembled WGS sequence"/>
</dbReference>
<evidence type="ECO:0000313" key="3">
    <source>
        <dbReference type="Proteomes" id="UP000228867"/>
    </source>
</evidence>
<organism evidence="2 3">
    <name type="scientific">Candidatus Jorgensenbacteria bacterium CG11_big_fil_rev_8_21_14_0_20_38_23</name>
    <dbReference type="NCBI Taxonomy" id="1974594"/>
    <lineage>
        <taxon>Bacteria</taxon>
        <taxon>Candidatus Joergenseniibacteriota</taxon>
    </lineage>
</organism>